<proteinExistence type="predicted"/>
<dbReference type="PANTHER" id="PTHR47952:SF1">
    <property type="entry name" value="TRYPTAMINE 5-HYDROXYLASE"/>
    <property type="match status" value="1"/>
</dbReference>
<gene>
    <name evidence="1" type="ORF">CJ030_MR5G005107</name>
</gene>
<keyword evidence="2" id="KW-1185">Reference proteome</keyword>
<sequence>MSEAIKEQRCLGGLPNETIFFFLKDMFVAGTDISLATLEWTTTELARNLMVMVMEKAQEEVRNIASSTGKVEESHL</sequence>
<dbReference type="EMBL" id="RXIC02000023">
    <property type="protein sequence ID" value="KAB1212961.1"/>
    <property type="molecule type" value="Genomic_DNA"/>
</dbReference>
<dbReference type="AlphaFoldDB" id="A0A6A1VJD9"/>
<dbReference type="PANTHER" id="PTHR47952">
    <property type="entry name" value="TRYPTAMINE 5-HYDROXYLASE"/>
    <property type="match status" value="1"/>
</dbReference>
<dbReference type="GO" id="GO:0016705">
    <property type="term" value="F:oxidoreductase activity, acting on paired donors, with incorporation or reduction of molecular oxygen"/>
    <property type="evidence" value="ECO:0007669"/>
    <property type="project" value="InterPro"/>
</dbReference>
<accession>A0A6A1VJD9</accession>
<name>A0A6A1VJD9_9ROSI</name>
<dbReference type="SUPFAM" id="SSF48264">
    <property type="entry name" value="Cytochrome P450"/>
    <property type="match status" value="1"/>
</dbReference>
<dbReference type="GO" id="GO:0005506">
    <property type="term" value="F:iron ion binding"/>
    <property type="evidence" value="ECO:0007669"/>
    <property type="project" value="InterPro"/>
</dbReference>
<dbReference type="Gene3D" id="1.10.630.10">
    <property type="entry name" value="Cytochrome P450"/>
    <property type="match status" value="1"/>
</dbReference>
<dbReference type="GO" id="GO:0004497">
    <property type="term" value="F:monooxygenase activity"/>
    <property type="evidence" value="ECO:0007669"/>
    <property type="project" value="InterPro"/>
</dbReference>
<dbReference type="InterPro" id="IPR036396">
    <property type="entry name" value="Cyt_P450_sf"/>
</dbReference>
<dbReference type="Proteomes" id="UP000516437">
    <property type="component" value="Chromosome 5"/>
</dbReference>
<reference evidence="1 2" key="1">
    <citation type="journal article" date="2019" name="Plant Biotechnol. J.">
        <title>The red bayberry genome and genetic basis of sex determination.</title>
        <authorList>
            <person name="Jia H.M."/>
            <person name="Jia H.J."/>
            <person name="Cai Q.L."/>
            <person name="Wang Y."/>
            <person name="Zhao H.B."/>
            <person name="Yang W.F."/>
            <person name="Wang G.Y."/>
            <person name="Li Y.H."/>
            <person name="Zhan D.L."/>
            <person name="Shen Y.T."/>
            <person name="Niu Q.F."/>
            <person name="Chang L."/>
            <person name="Qiu J."/>
            <person name="Zhao L."/>
            <person name="Xie H.B."/>
            <person name="Fu W.Y."/>
            <person name="Jin J."/>
            <person name="Li X.W."/>
            <person name="Jiao Y."/>
            <person name="Zhou C.C."/>
            <person name="Tu T."/>
            <person name="Chai C.Y."/>
            <person name="Gao J.L."/>
            <person name="Fan L.J."/>
            <person name="van de Weg E."/>
            <person name="Wang J.Y."/>
            <person name="Gao Z.S."/>
        </authorList>
    </citation>
    <scope>NUCLEOTIDE SEQUENCE [LARGE SCALE GENOMIC DNA]</scope>
    <source>
        <tissue evidence="1">Leaves</tissue>
    </source>
</reference>
<dbReference type="GO" id="GO:0020037">
    <property type="term" value="F:heme binding"/>
    <property type="evidence" value="ECO:0007669"/>
    <property type="project" value="InterPro"/>
</dbReference>
<organism evidence="1 2">
    <name type="scientific">Morella rubra</name>
    <name type="common">Chinese bayberry</name>
    <dbReference type="NCBI Taxonomy" id="262757"/>
    <lineage>
        <taxon>Eukaryota</taxon>
        <taxon>Viridiplantae</taxon>
        <taxon>Streptophyta</taxon>
        <taxon>Embryophyta</taxon>
        <taxon>Tracheophyta</taxon>
        <taxon>Spermatophyta</taxon>
        <taxon>Magnoliopsida</taxon>
        <taxon>eudicotyledons</taxon>
        <taxon>Gunneridae</taxon>
        <taxon>Pentapetalae</taxon>
        <taxon>rosids</taxon>
        <taxon>fabids</taxon>
        <taxon>Fagales</taxon>
        <taxon>Myricaceae</taxon>
        <taxon>Morella</taxon>
    </lineage>
</organism>
<protein>
    <submittedName>
        <fullName evidence="1">Cytochrome P450 93A2</fullName>
    </submittedName>
</protein>
<evidence type="ECO:0000313" key="1">
    <source>
        <dbReference type="EMBL" id="KAB1212961.1"/>
    </source>
</evidence>
<comment type="caution">
    <text evidence="1">The sequence shown here is derived from an EMBL/GenBank/DDBJ whole genome shotgun (WGS) entry which is preliminary data.</text>
</comment>
<evidence type="ECO:0000313" key="2">
    <source>
        <dbReference type="Proteomes" id="UP000516437"/>
    </source>
</evidence>